<reference evidence="3 4" key="1">
    <citation type="submission" date="2019-02" db="EMBL/GenBank/DDBJ databases">
        <title>Deep-cultivation of Planctomycetes and their phenomic and genomic characterization uncovers novel biology.</title>
        <authorList>
            <person name="Wiegand S."/>
            <person name="Jogler M."/>
            <person name="Boedeker C."/>
            <person name="Pinto D."/>
            <person name="Vollmers J."/>
            <person name="Rivas-Marin E."/>
            <person name="Kohn T."/>
            <person name="Peeters S.H."/>
            <person name="Heuer A."/>
            <person name="Rast P."/>
            <person name="Oberbeckmann S."/>
            <person name="Bunk B."/>
            <person name="Jeske O."/>
            <person name="Meyerdierks A."/>
            <person name="Storesund J.E."/>
            <person name="Kallscheuer N."/>
            <person name="Luecker S."/>
            <person name="Lage O.M."/>
            <person name="Pohl T."/>
            <person name="Merkel B.J."/>
            <person name="Hornburger P."/>
            <person name="Mueller R.-W."/>
            <person name="Bruemmer F."/>
            <person name="Labrenz M."/>
            <person name="Spormann A.M."/>
            <person name="Op den Camp H."/>
            <person name="Overmann J."/>
            <person name="Amann R."/>
            <person name="Jetten M.S.M."/>
            <person name="Mascher T."/>
            <person name="Medema M.H."/>
            <person name="Devos D.P."/>
            <person name="Kaster A.-K."/>
            <person name="Ovreas L."/>
            <person name="Rohde M."/>
            <person name="Galperin M.Y."/>
            <person name="Jogler C."/>
        </authorList>
    </citation>
    <scope>NUCLEOTIDE SEQUENCE [LARGE SCALE GENOMIC DNA]</scope>
    <source>
        <strain evidence="3 4">Pan241w</strain>
    </source>
</reference>
<keyword evidence="4" id="KW-1185">Reference proteome</keyword>
<dbReference type="PROSITE" id="PS50297">
    <property type="entry name" value="ANK_REP_REGION"/>
    <property type="match status" value="1"/>
</dbReference>
<dbReference type="EMBL" id="CP036269">
    <property type="protein sequence ID" value="QDT40912.1"/>
    <property type="molecule type" value="Genomic_DNA"/>
</dbReference>
<dbReference type="Pfam" id="PF13857">
    <property type="entry name" value="Ank_5"/>
    <property type="match status" value="1"/>
</dbReference>
<dbReference type="RefSeq" id="WP_198000322.1">
    <property type="nucleotide sequence ID" value="NZ_CP036269.1"/>
</dbReference>
<proteinExistence type="predicted"/>
<dbReference type="InterPro" id="IPR036770">
    <property type="entry name" value="Ankyrin_rpt-contain_sf"/>
</dbReference>
<organism evidence="3 4">
    <name type="scientific">Gimesia alba</name>
    <dbReference type="NCBI Taxonomy" id="2527973"/>
    <lineage>
        <taxon>Bacteria</taxon>
        <taxon>Pseudomonadati</taxon>
        <taxon>Planctomycetota</taxon>
        <taxon>Planctomycetia</taxon>
        <taxon>Planctomycetales</taxon>
        <taxon>Planctomycetaceae</taxon>
        <taxon>Gimesia</taxon>
    </lineage>
</organism>
<dbReference type="Gene3D" id="1.25.40.20">
    <property type="entry name" value="Ankyrin repeat-containing domain"/>
    <property type="match status" value="1"/>
</dbReference>
<dbReference type="KEGG" id="gaz:Pan241w_09710"/>
<gene>
    <name evidence="3" type="ORF">Pan241w_09710</name>
</gene>
<evidence type="ECO:0000313" key="3">
    <source>
        <dbReference type="EMBL" id="QDT40912.1"/>
    </source>
</evidence>
<dbReference type="Pfam" id="PF10077">
    <property type="entry name" value="DUF2314"/>
    <property type="match status" value="1"/>
</dbReference>
<evidence type="ECO:0000259" key="2">
    <source>
        <dbReference type="Pfam" id="PF10077"/>
    </source>
</evidence>
<evidence type="ECO:0000256" key="1">
    <source>
        <dbReference type="PROSITE-ProRule" id="PRU00023"/>
    </source>
</evidence>
<feature type="repeat" description="ANK" evidence="1">
    <location>
        <begin position="217"/>
        <end position="249"/>
    </location>
</feature>
<evidence type="ECO:0000313" key="4">
    <source>
        <dbReference type="Proteomes" id="UP000317171"/>
    </source>
</evidence>
<keyword evidence="1" id="KW-0040">ANK repeat</keyword>
<dbReference type="InterPro" id="IPR002110">
    <property type="entry name" value="Ankyrin_rpt"/>
</dbReference>
<feature type="domain" description="DUF2314" evidence="2">
    <location>
        <begin position="14"/>
        <end position="149"/>
    </location>
</feature>
<dbReference type="PROSITE" id="PS50088">
    <property type="entry name" value="ANK_REPEAT"/>
    <property type="match status" value="1"/>
</dbReference>
<dbReference type="SUPFAM" id="SSF48403">
    <property type="entry name" value="Ankyrin repeat"/>
    <property type="match status" value="1"/>
</dbReference>
<accession>A0A517RAJ5</accession>
<protein>
    <submittedName>
        <fullName evidence="3">Ankyrin repeat protein</fullName>
    </submittedName>
</protein>
<dbReference type="InterPro" id="IPR018756">
    <property type="entry name" value="DUF2314"/>
</dbReference>
<sequence length="272" mass="30951">MSNEDNIVMYQGDDPEMEAVSKQARKTFRYFWREMSWEYRRIIPGLDLAAVKFPFTDLDVAPGDPDTEHMWVSEIQCDGKEFTGTLLNSPAWLTNISAGDPVCEPVSEISDWMFSIQGKVYGAYTVNLLRSRMSPRERKEHDQAWGLDFGDPEEIEVVYVEPQQTAGFLGLFGKKSVIDPEERRRAMIEHPMSINMGESLKESLKESKEMLHATDEDGWTMLHRDALAGNATIVKILLKYGADKNLKTPDGDTALDLARIFGWKHVIKLLSD</sequence>
<dbReference type="Proteomes" id="UP000317171">
    <property type="component" value="Chromosome"/>
</dbReference>
<name>A0A517RAJ5_9PLAN</name>
<dbReference type="AlphaFoldDB" id="A0A517RAJ5"/>